<dbReference type="EMBL" id="VUOA01000034">
    <property type="protein sequence ID" value="KAA2235676.1"/>
    <property type="molecule type" value="Genomic_DNA"/>
</dbReference>
<evidence type="ECO:0000313" key="2">
    <source>
        <dbReference type="EMBL" id="KAA2235676.1"/>
    </source>
</evidence>
<dbReference type="InterPro" id="IPR041657">
    <property type="entry name" value="HTH_17"/>
</dbReference>
<evidence type="ECO:0000313" key="3">
    <source>
        <dbReference type="Proteomes" id="UP000323142"/>
    </source>
</evidence>
<protein>
    <submittedName>
        <fullName evidence="2">Helix-turn-helix domain-containing protein</fullName>
    </submittedName>
</protein>
<reference evidence="2 3" key="1">
    <citation type="submission" date="2019-09" db="EMBL/GenBank/DDBJ databases">
        <title>Salinarimonas rosea gen. nov., sp. nov., a new member of the a-2 subgroup of the Proteobacteria.</title>
        <authorList>
            <person name="Liu J."/>
        </authorList>
    </citation>
    <scope>NUCLEOTIDE SEQUENCE [LARGE SCALE GENOMIC DNA]</scope>
    <source>
        <strain evidence="2 3">BN140002</strain>
    </source>
</reference>
<feature type="domain" description="Helix-turn-helix" evidence="1">
    <location>
        <begin position="2"/>
        <end position="50"/>
    </location>
</feature>
<gene>
    <name evidence="2" type="ORF">F0L46_18940</name>
</gene>
<evidence type="ECO:0000259" key="1">
    <source>
        <dbReference type="Pfam" id="PF12728"/>
    </source>
</evidence>
<name>A0A5B2VA45_9HYPH</name>
<keyword evidence="3" id="KW-1185">Reference proteome</keyword>
<proteinExistence type="predicted"/>
<dbReference type="OrthoDB" id="8404072at2"/>
<reference evidence="2 3" key="2">
    <citation type="submission" date="2019-09" db="EMBL/GenBank/DDBJ databases">
        <authorList>
            <person name="Jin C."/>
        </authorList>
    </citation>
    <scope>NUCLEOTIDE SEQUENCE [LARGE SCALE GENOMIC DNA]</scope>
    <source>
        <strain evidence="2 3">BN140002</strain>
    </source>
</reference>
<comment type="caution">
    <text evidence="2">The sequence shown here is derived from an EMBL/GenBank/DDBJ whole genome shotgun (WGS) entry which is preliminary data.</text>
</comment>
<dbReference type="AlphaFoldDB" id="A0A5B2VA45"/>
<organism evidence="2 3">
    <name type="scientific">Salinarimonas soli</name>
    <dbReference type="NCBI Taxonomy" id="1638099"/>
    <lineage>
        <taxon>Bacteria</taxon>
        <taxon>Pseudomonadati</taxon>
        <taxon>Pseudomonadota</taxon>
        <taxon>Alphaproteobacteria</taxon>
        <taxon>Hyphomicrobiales</taxon>
        <taxon>Salinarimonadaceae</taxon>
        <taxon>Salinarimonas</taxon>
    </lineage>
</organism>
<dbReference type="Pfam" id="PF12728">
    <property type="entry name" value="HTH_17"/>
    <property type="match status" value="1"/>
</dbReference>
<sequence>MLLTEPEVAERLRCSTSKVKRLRLEGKLPYIPGRPLMIVEADLEAYIEAARRTAEAKDAPKSEADQVAEAAALARRIWLTRRLQGRGRTP</sequence>
<dbReference type="Proteomes" id="UP000323142">
    <property type="component" value="Unassembled WGS sequence"/>
</dbReference>
<accession>A0A5B2VA45</accession>